<accession>A0ABP8JYH7</accession>
<evidence type="ECO:0000313" key="1">
    <source>
        <dbReference type="EMBL" id="GAA4397576.1"/>
    </source>
</evidence>
<dbReference type="Proteomes" id="UP001500635">
    <property type="component" value="Unassembled WGS sequence"/>
</dbReference>
<proteinExistence type="predicted"/>
<evidence type="ECO:0008006" key="3">
    <source>
        <dbReference type="Google" id="ProtNLM"/>
    </source>
</evidence>
<name>A0ABP8JYH7_9ACTN</name>
<dbReference type="EMBL" id="BAABFR010000056">
    <property type="protein sequence ID" value="GAA4397576.1"/>
    <property type="molecule type" value="Genomic_DNA"/>
</dbReference>
<sequence length="231" mass="25016">MDAQAVPETDARPPHSPDLITARGLGVDGEHGPLFAGIDLDLGTGFHAIQMPAGPEQNALLLTLAGRLKPSHGTVAVMGDTGPRRIRKHCAIAAFADIDELDESVTVQTVLAEQRRWLAPWYSPVPIQAGRTELIEVFGEAHVPSPTTRIVELTDLDLFLLRITLALLSDRPILVVGDLEQVRDNPGREIAARRLGAVARRFTVVVGVTNPLGDDAPDHVLHDRRNLTGRD</sequence>
<comment type="caution">
    <text evidence="1">The sequence shown here is derived from an EMBL/GenBank/DDBJ whole genome shotgun (WGS) entry which is preliminary data.</text>
</comment>
<organism evidence="1 2">
    <name type="scientific">Tsukamurella soli</name>
    <dbReference type="NCBI Taxonomy" id="644556"/>
    <lineage>
        <taxon>Bacteria</taxon>
        <taxon>Bacillati</taxon>
        <taxon>Actinomycetota</taxon>
        <taxon>Actinomycetes</taxon>
        <taxon>Mycobacteriales</taxon>
        <taxon>Tsukamurellaceae</taxon>
        <taxon>Tsukamurella</taxon>
    </lineage>
</organism>
<protein>
    <recommendedName>
        <fullName evidence="3">ABC transporter</fullName>
    </recommendedName>
</protein>
<evidence type="ECO:0000313" key="2">
    <source>
        <dbReference type="Proteomes" id="UP001500635"/>
    </source>
</evidence>
<keyword evidence="2" id="KW-1185">Reference proteome</keyword>
<gene>
    <name evidence="1" type="ORF">GCM10023147_33040</name>
</gene>
<reference evidence="2" key="1">
    <citation type="journal article" date="2019" name="Int. J. Syst. Evol. Microbiol.">
        <title>The Global Catalogue of Microorganisms (GCM) 10K type strain sequencing project: providing services to taxonomists for standard genome sequencing and annotation.</title>
        <authorList>
            <consortium name="The Broad Institute Genomics Platform"/>
            <consortium name="The Broad Institute Genome Sequencing Center for Infectious Disease"/>
            <person name="Wu L."/>
            <person name="Ma J."/>
        </authorList>
    </citation>
    <scope>NUCLEOTIDE SEQUENCE [LARGE SCALE GENOMIC DNA]</scope>
    <source>
        <strain evidence="2">JCM 17688</strain>
    </source>
</reference>
<dbReference type="RefSeq" id="WP_344997960.1">
    <property type="nucleotide sequence ID" value="NZ_BAABFR010000056.1"/>
</dbReference>